<evidence type="ECO:0000256" key="4">
    <source>
        <dbReference type="ARBA" id="ARBA00023145"/>
    </source>
</evidence>
<dbReference type="InterPro" id="IPR043146">
    <property type="entry name" value="Penicillin_amidase_N_B-knob"/>
</dbReference>
<comment type="similarity">
    <text evidence="1">Belongs to the peptidase S45 family.</text>
</comment>
<dbReference type="PIRSF" id="PIRSF001227">
    <property type="entry name" value="Pen_acylase"/>
    <property type="match status" value="1"/>
</dbReference>
<evidence type="ECO:0000256" key="5">
    <source>
        <dbReference type="PIRSR" id="PIRSR001227-1"/>
    </source>
</evidence>
<proteinExistence type="inferred from homology"/>
<dbReference type="Gene3D" id="2.30.120.10">
    <property type="match status" value="1"/>
</dbReference>
<dbReference type="InterPro" id="IPR002692">
    <property type="entry name" value="S45"/>
</dbReference>
<keyword evidence="6" id="KW-0106">Calcium</keyword>
<evidence type="ECO:0000256" key="1">
    <source>
        <dbReference type="ARBA" id="ARBA00006586"/>
    </source>
</evidence>
<dbReference type="InterPro" id="IPR014395">
    <property type="entry name" value="Pen/GL7ACA/AHL_acylase"/>
</dbReference>
<evidence type="ECO:0000256" key="2">
    <source>
        <dbReference type="ARBA" id="ARBA00022729"/>
    </source>
</evidence>
<evidence type="ECO:0000313" key="8">
    <source>
        <dbReference type="Proteomes" id="UP000076512"/>
    </source>
</evidence>
<organism evidence="7 8">
    <name type="scientific">Nocardia terpenica</name>
    <dbReference type="NCBI Taxonomy" id="455432"/>
    <lineage>
        <taxon>Bacteria</taxon>
        <taxon>Bacillati</taxon>
        <taxon>Actinomycetota</taxon>
        <taxon>Actinomycetes</taxon>
        <taxon>Mycobacteriales</taxon>
        <taxon>Nocardiaceae</taxon>
        <taxon>Nocardia</taxon>
    </lineage>
</organism>
<dbReference type="Proteomes" id="UP000076512">
    <property type="component" value="Unassembled WGS sequence"/>
</dbReference>
<dbReference type="Pfam" id="PF01804">
    <property type="entry name" value="Penicil_amidase"/>
    <property type="match status" value="1"/>
</dbReference>
<dbReference type="Gene3D" id="1.10.439.10">
    <property type="entry name" value="Penicillin Amidohydrolase, domain 1"/>
    <property type="match status" value="1"/>
</dbReference>
<dbReference type="EMBL" id="LWGR01000004">
    <property type="protein sequence ID" value="KZM75027.1"/>
    <property type="molecule type" value="Genomic_DNA"/>
</dbReference>
<feature type="binding site" evidence="6">
    <location>
        <position position="286"/>
    </location>
    <ligand>
        <name>Ca(2+)</name>
        <dbReference type="ChEBI" id="CHEBI:29108"/>
    </ligand>
</feature>
<keyword evidence="6" id="KW-0479">Metal-binding</keyword>
<gene>
    <name evidence="7" type="ORF">AWN90_23830</name>
</gene>
<dbReference type="GO" id="GO:0017000">
    <property type="term" value="P:antibiotic biosynthetic process"/>
    <property type="evidence" value="ECO:0007669"/>
    <property type="project" value="InterPro"/>
</dbReference>
<keyword evidence="3" id="KW-0378">Hydrolase</keyword>
<keyword evidence="8" id="KW-1185">Reference proteome</keyword>
<dbReference type="Gene3D" id="3.60.20.10">
    <property type="entry name" value="Glutamine Phosphoribosylpyrophosphate, subunit 1, domain 1"/>
    <property type="match status" value="1"/>
</dbReference>
<sequence>MDLAQNDRLSRRRFLGGAAAVVAASLPSGRAGADPAQTPDLARWLMRAAQVTITRDDWGIAHVDGGTDADAVFGMIYAQAEDDFDRIEINYLTSLGRLAEAEGESAIWQDLRQRLFIDPEVLKNELYPNSPAWLRTLMEAWADGLNYYLATHPGVRPLVITRFEPWMALSFTEGSIGGDITRASLTRLQAFYDKREVAPADAEPGPLLREPSGSNGIAIAPSRTQDGHALLLINPHTTFYFRSEQQVTSGEGLNAYGAATWGQFFLYQGFNANVGWMHTSTGADNVDEFAETIVTGADGGLSYRYGGELRPVTTKTITVTYRAADGGQAQRSFTTFATHHGPIVDEADGKWIAFALMNKPVEALQQSYLRTKARDYAEYIQAAQFKANSSNNTIFADSKGDIAFLMPQFMPIRDNRFDYTRPVDGSDPATDWQGLHSLEDMPQAVNPRNGWVFNSNNWPWTCAGPDSPAAADYPRYFDQVGETERGPHAVQLLTARHTFTPQTLRDTAFDSHIPAFAPDAGNGEPVSGLIPRLVAAWDALAEDNPRKAKLADPIGLLRGWDARWGADSAATSLAIFWAAGPHDTDEQRLASLEAAMQRLTQDFGSWRVPWGEINRFQRLDDAISQTFDDEKPSAPVPFVSATWGSLASFGANRQPTPNGGTTKRLYGASGNTFVAVVEFGPRLRAMAVREGGQSGHPDSPHFTDQVERYASGNLRPVYFYPDDLDGHVERSYHPGM</sequence>
<comment type="caution">
    <text evidence="7">The sequence shown here is derived from an EMBL/GenBank/DDBJ whole genome shotgun (WGS) entry which is preliminary data.</text>
</comment>
<dbReference type="InterPro" id="IPR043147">
    <property type="entry name" value="Penicillin_amidase_A-knob"/>
</dbReference>
<name>A0A164P298_9NOCA</name>
<feature type="binding site" evidence="6">
    <location>
        <position position="287"/>
    </location>
    <ligand>
        <name>Ca(2+)</name>
        <dbReference type="ChEBI" id="CHEBI:29108"/>
    </ligand>
</feature>
<feature type="binding site" evidence="6">
    <location>
        <position position="284"/>
    </location>
    <ligand>
        <name>Ca(2+)</name>
        <dbReference type="ChEBI" id="CHEBI:29108"/>
    </ligand>
</feature>
<comment type="cofactor">
    <cofactor evidence="6">
        <name>Ca(2+)</name>
        <dbReference type="ChEBI" id="CHEBI:29108"/>
    </cofactor>
    <text evidence="6">Binds 1 Ca(2+) ion per dimer.</text>
</comment>
<dbReference type="PROSITE" id="PS51318">
    <property type="entry name" value="TAT"/>
    <property type="match status" value="1"/>
</dbReference>
<feature type="active site" description="Nucleophile" evidence="5">
    <location>
        <position position="214"/>
    </location>
</feature>
<evidence type="ECO:0000313" key="7">
    <source>
        <dbReference type="EMBL" id="KZM75027.1"/>
    </source>
</evidence>
<dbReference type="OrthoDB" id="9759796at2"/>
<dbReference type="AlphaFoldDB" id="A0A164P298"/>
<dbReference type="PANTHER" id="PTHR34218">
    <property type="entry name" value="PEPTIDASE S45 PENICILLIN AMIDASE"/>
    <property type="match status" value="1"/>
</dbReference>
<dbReference type="InterPro" id="IPR023343">
    <property type="entry name" value="Penicillin_amidase_dom1"/>
</dbReference>
<dbReference type="RefSeq" id="WP_067587122.1">
    <property type="nucleotide sequence ID" value="NZ_JABMCZ010000005.1"/>
</dbReference>
<accession>A0A164P298</accession>
<dbReference type="InterPro" id="IPR006311">
    <property type="entry name" value="TAT_signal"/>
</dbReference>
<dbReference type="SUPFAM" id="SSF56235">
    <property type="entry name" value="N-terminal nucleophile aminohydrolases (Ntn hydrolases)"/>
    <property type="match status" value="1"/>
</dbReference>
<dbReference type="GO" id="GO:0046872">
    <property type="term" value="F:metal ion binding"/>
    <property type="evidence" value="ECO:0007669"/>
    <property type="project" value="UniProtKB-KW"/>
</dbReference>
<keyword evidence="4" id="KW-0865">Zymogen</keyword>
<dbReference type="PANTHER" id="PTHR34218:SF3">
    <property type="entry name" value="ACYL-HOMOSERINE LACTONE ACYLASE PVDQ"/>
    <property type="match status" value="1"/>
</dbReference>
<evidence type="ECO:0000256" key="6">
    <source>
        <dbReference type="PIRSR" id="PIRSR001227-2"/>
    </source>
</evidence>
<keyword evidence="2" id="KW-0732">Signal</keyword>
<protein>
    <submittedName>
        <fullName evidence="7">Penicillin amidase</fullName>
    </submittedName>
</protein>
<evidence type="ECO:0000256" key="3">
    <source>
        <dbReference type="ARBA" id="ARBA00022801"/>
    </source>
</evidence>
<reference evidence="7 8" key="1">
    <citation type="submission" date="2016-04" db="EMBL/GenBank/DDBJ databases">
        <authorList>
            <person name="Evans L.H."/>
            <person name="Alamgir A."/>
            <person name="Owens N."/>
            <person name="Weber N.D."/>
            <person name="Virtaneva K."/>
            <person name="Barbian K."/>
            <person name="Babar A."/>
            <person name="Rosenke K."/>
        </authorList>
    </citation>
    <scope>NUCLEOTIDE SEQUENCE [LARGE SCALE GENOMIC DNA]</scope>
    <source>
        <strain evidence="7 8">IFM 0406</strain>
    </source>
</reference>
<dbReference type="Gene3D" id="1.10.1400.10">
    <property type="match status" value="1"/>
</dbReference>
<dbReference type="GO" id="GO:0016811">
    <property type="term" value="F:hydrolase activity, acting on carbon-nitrogen (but not peptide) bonds, in linear amides"/>
    <property type="evidence" value="ECO:0007669"/>
    <property type="project" value="InterPro"/>
</dbReference>
<dbReference type="InterPro" id="IPR029055">
    <property type="entry name" value="Ntn_hydrolases_N"/>
</dbReference>
<dbReference type="STRING" id="455432.AWN90_23830"/>